<dbReference type="SMART" id="SM00479">
    <property type="entry name" value="EXOIII"/>
    <property type="match status" value="1"/>
</dbReference>
<dbReference type="SUPFAM" id="SSF53098">
    <property type="entry name" value="Ribonuclease H-like"/>
    <property type="match status" value="1"/>
</dbReference>
<dbReference type="InterPro" id="IPR047021">
    <property type="entry name" value="REXO1/3/4-like"/>
</dbReference>
<dbReference type="FunFam" id="3.30.420.10:FF:000019">
    <property type="entry name" value="RNA exonuclease NEF-sp"/>
    <property type="match status" value="1"/>
</dbReference>
<dbReference type="GO" id="GO:0004527">
    <property type="term" value="F:exonuclease activity"/>
    <property type="evidence" value="ECO:0007669"/>
    <property type="project" value="UniProtKB-KW"/>
</dbReference>
<feature type="region of interest" description="Disordered" evidence="7">
    <location>
        <begin position="40"/>
        <end position="101"/>
    </location>
</feature>
<evidence type="ECO:0000256" key="1">
    <source>
        <dbReference type="ARBA" id="ARBA00004123"/>
    </source>
</evidence>
<keyword evidence="5" id="KW-0269">Exonuclease</keyword>
<evidence type="ECO:0000256" key="5">
    <source>
        <dbReference type="ARBA" id="ARBA00022839"/>
    </source>
</evidence>
<dbReference type="InterPro" id="IPR013520">
    <property type="entry name" value="Ribonucl_H"/>
</dbReference>
<reference evidence="10" key="1">
    <citation type="submission" date="2016-05" db="EMBL/GenBank/DDBJ databases">
        <title>Comparative genomics of biotechnologically important yeasts.</title>
        <authorList>
            <consortium name="DOE Joint Genome Institute"/>
            <person name="Riley R."/>
            <person name="Haridas S."/>
            <person name="Wolfe K.H."/>
            <person name="Lopes M.R."/>
            <person name="Hittinger C.T."/>
            <person name="Goker M."/>
            <person name="Salamov A."/>
            <person name="Wisecaver J."/>
            <person name="Long T.M."/>
            <person name="Aerts A.L."/>
            <person name="Barry K."/>
            <person name="Choi C."/>
            <person name="Clum A."/>
            <person name="Coughlan A.Y."/>
            <person name="Deshpande S."/>
            <person name="Douglass A.P."/>
            <person name="Hanson S.J."/>
            <person name="Klenk H.-P."/>
            <person name="Labutti K."/>
            <person name="Lapidus A."/>
            <person name="Lindquist E."/>
            <person name="Lipzen A."/>
            <person name="Meier-Kolthoff J.P."/>
            <person name="Ohm R.A."/>
            <person name="Otillar R.P."/>
            <person name="Pangilinan J."/>
            <person name="Peng Y."/>
            <person name="Rokas A."/>
            <person name="Rosa C.A."/>
            <person name="Scheuner C."/>
            <person name="Sibirny A.A."/>
            <person name="Slot J.C."/>
            <person name="Stielow J.B."/>
            <person name="Sun H."/>
            <person name="Kurtzman C.P."/>
            <person name="Blackwell M."/>
            <person name="Grigoriev I.V."/>
            <person name="Jeffries T.W."/>
        </authorList>
    </citation>
    <scope>NUCLEOTIDE SEQUENCE [LARGE SCALE GENOMIC DNA]</scope>
    <source>
        <strain evidence="10">NRRL Y-17324</strain>
    </source>
</reference>
<evidence type="ECO:0000256" key="4">
    <source>
        <dbReference type="ARBA" id="ARBA00022801"/>
    </source>
</evidence>
<gene>
    <name evidence="9" type="ORF">CANTADRAFT_55802</name>
</gene>
<dbReference type="Gene3D" id="3.30.420.10">
    <property type="entry name" value="Ribonuclease H-like superfamily/Ribonuclease H"/>
    <property type="match status" value="1"/>
</dbReference>
<dbReference type="OrthoDB" id="206335at2759"/>
<dbReference type="Pfam" id="PF00929">
    <property type="entry name" value="RNase_T"/>
    <property type="match status" value="1"/>
</dbReference>
<keyword evidence="10" id="KW-1185">Reference proteome</keyword>
<dbReference type="AlphaFoldDB" id="A0A1E4SDJ3"/>
<dbReference type="GO" id="GO:0003676">
    <property type="term" value="F:nucleic acid binding"/>
    <property type="evidence" value="ECO:0007669"/>
    <property type="project" value="InterPro"/>
</dbReference>
<name>A0A1E4SDJ3_9ASCO</name>
<comment type="subcellular location">
    <subcellularLocation>
        <location evidence="1">Nucleus</location>
    </subcellularLocation>
</comment>
<accession>A0A1E4SDJ3</accession>
<dbReference type="GO" id="GO:0005634">
    <property type="term" value="C:nucleus"/>
    <property type="evidence" value="ECO:0007669"/>
    <property type="project" value="UniProtKB-SubCell"/>
</dbReference>
<keyword evidence="3" id="KW-0540">Nuclease</keyword>
<keyword evidence="4" id="KW-0378">Hydrolase</keyword>
<evidence type="ECO:0000256" key="2">
    <source>
        <dbReference type="ARBA" id="ARBA00006357"/>
    </source>
</evidence>
<protein>
    <recommendedName>
        <fullName evidence="8">Exonuclease domain-containing protein</fullName>
    </recommendedName>
</protein>
<comment type="similarity">
    <text evidence="2">Belongs to the REXO1/REXO3 family.</text>
</comment>
<dbReference type="PANTHER" id="PTHR12801:SF115">
    <property type="entry name" value="FI18136P1-RELATED"/>
    <property type="match status" value="1"/>
</dbReference>
<sequence length="651" mass="73761">MEVGPEDPLARSTARLSISAIDVENENPRLQVAEFLRAENKSRRDSAISLNSFEEDEPKMGPPPKGDKRRRSSAQSFSLPSNSKIANTGKSPKKVHKKKLKKATLAPELEFTSGATWKRLPFKQLRELVLGVFTKSNNVQKRERWYDISNSGNVTSLVFCLVPGLPSPSSSEKDEEGKFYVPINAANLAPEFDFIQNFDQMIKTQSPGSKDLTYPPLQTITNIQLTKNEKKEILESLKASKITINDLLLSPGQLAQNRYPIDISNLEGWVETKDFEHEGSHTFALDCEFCQAASGKVLTRISLINFQGEVLLDQFVKPEEEITDYLTKYSGITEEKLKDVTTTLKDVQKMVLEIVAKGDILIGHSLESDLNVMRIKHEKICDTSLVYQHSKGPPLKPSLRWLSQKYLARTIQAGEATGNGHSSVEDAQACLDLVKLKIIEGWCFGLNVGEISIFHRLAKEADIYNNGDDFKSLWIDYSNYKDQESYIEPAEYNVIKLYANNDDEVVKNYKEAHDKKNFTVLSLKELEYNKGLCSVPSHFNGKIIQDPTEEQLSSLYKETNRRLNEIYQELPENSIMIINSTVGDPREMYRLQEVKRVFQKKEREGEDLKALPKEDVWDIDKQQALLEATEKAKKAISFIGIKKLSKTNPVV</sequence>
<dbReference type="InterPro" id="IPR012337">
    <property type="entry name" value="RNaseH-like_sf"/>
</dbReference>
<keyword evidence="6" id="KW-0539">Nucleus</keyword>
<organism evidence="9 10">
    <name type="scientific">Suhomyces tanzawaensis NRRL Y-17324</name>
    <dbReference type="NCBI Taxonomy" id="984487"/>
    <lineage>
        <taxon>Eukaryota</taxon>
        <taxon>Fungi</taxon>
        <taxon>Dikarya</taxon>
        <taxon>Ascomycota</taxon>
        <taxon>Saccharomycotina</taxon>
        <taxon>Pichiomycetes</taxon>
        <taxon>Debaryomycetaceae</taxon>
        <taxon>Suhomyces</taxon>
    </lineage>
</organism>
<dbReference type="CDD" id="cd06145">
    <property type="entry name" value="REX1_like"/>
    <property type="match status" value="1"/>
</dbReference>
<dbReference type="STRING" id="984487.A0A1E4SDJ3"/>
<dbReference type="Proteomes" id="UP000094285">
    <property type="component" value="Unassembled WGS sequence"/>
</dbReference>
<dbReference type="EMBL" id="KV453915">
    <property type="protein sequence ID" value="ODV77553.1"/>
    <property type="molecule type" value="Genomic_DNA"/>
</dbReference>
<dbReference type="PANTHER" id="PTHR12801">
    <property type="entry name" value="RNA EXONUCLEASE REXO1 / RECO3 FAMILY MEMBER-RELATED"/>
    <property type="match status" value="1"/>
</dbReference>
<evidence type="ECO:0000256" key="3">
    <source>
        <dbReference type="ARBA" id="ARBA00022722"/>
    </source>
</evidence>
<feature type="compositionally biased region" description="Basic residues" evidence="7">
    <location>
        <begin position="91"/>
        <end position="101"/>
    </location>
</feature>
<evidence type="ECO:0000256" key="7">
    <source>
        <dbReference type="SAM" id="MobiDB-lite"/>
    </source>
</evidence>
<dbReference type="RefSeq" id="XP_020062675.1">
    <property type="nucleotide sequence ID" value="XM_020210492.1"/>
</dbReference>
<evidence type="ECO:0000313" key="9">
    <source>
        <dbReference type="EMBL" id="ODV77553.1"/>
    </source>
</evidence>
<proteinExistence type="inferred from homology"/>
<evidence type="ECO:0000313" key="10">
    <source>
        <dbReference type="Proteomes" id="UP000094285"/>
    </source>
</evidence>
<feature type="domain" description="Exonuclease" evidence="8">
    <location>
        <begin position="281"/>
        <end position="443"/>
    </location>
</feature>
<dbReference type="GeneID" id="30984628"/>
<evidence type="ECO:0000256" key="6">
    <source>
        <dbReference type="ARBA" id="ARBA00023242"/>
    </source>
</evidence>
<evidence type="ECO:0000259" key="8">
    <source>
        <dbReference type="SMART" id="SM00479"/>
    </source>
</evidence>
<dbReference type="InterPro" id="IPR034922">
    <property type="entry name" value="REX1-like_exo"/>
</dbReference>
<dbReference type="InterPro" id="IPR036397">
    <property type="entry name" value="RNaseH_sf"/>
</dbReference>
<feature type="compositionally biased region" description="Polar residues" evidence="7">
    <location>
        <begin position="73"/>
        <end position="89"/>
    </location>
</feature>